<gene>
    <name evidence="4" type="ORF">PVAP13_7NG056978</name>
</gene>
<dbReference type="PANTHER" id="PTHR46506">
    <property type="entry name" value="OS05G0143600 PROTEIN"/>
    <property type="match status" value="1"/>
</dbReference>
<dbReference type="InterPro" id="IPR036404">
    <property type="entry name" value="Jacalin-like_lectin_dom_sf"/>
</dbReference>
<name>A0A8T0PTQ6_PANVG</name>
<dbReference type="SMART" id="SM00915">
    <property type="entry name" value="Jacalin"/>
    <property type="match status" value="1"/>
</dbReference>
<proteinExistence type="predicted"/>
<evidence type="ECO:0000256" key="1">
    <source>
        <dbReference type="ARBA" id="ARBA00022734"/>
    </source>
</evidence>
<feature type="domain" description="Jacalin-type lectin" evidence="3">
    <location>
        <begin position="59"/>
        <end position="201"/>
    </location>
</feature>
<dbReference type="GO" id="GO:0030246">
    <property type="term" value="F:carbohydrate binding"/>
    <property type="evidence" value="ECO:0007669"/>
    <property type="project" value="UniProtKB-KW"/>
</dbReference>
<organism evidence="4 5">
    <name type="scientific">Panicum virgatum</name>
    <name type="common">Blackwell switchgrass</name>
    <dbReference type="NCBI Taxonomy" id="38727"/>
    <lineage>
        <taxon>Eukaryota</taxon>
        <taxon>Viridiplantae</taxon>
        <taxon>Streptophyta</taxon>
        <taxon>Embryophyta</taxon>
        <taxon>Tracheophyta</taxon>
        <taxon>Spermatophyta</taxon>
        <taxon>Magnoliopsida</taxon>
        <taxon>Liliopsida</taxon>
        <taxon>Poales</taxon>
        <taxon>Poaceae</taxon>
        <taxon>PACMAD clade</taxon>
        <taxon>Panicoideae</taxon>
        <taxon>Panicodae</taxon>
        <taxon>Paniceae</taxon>
        <taxon>Panicinae</taxon>
        <taxon>Panicum</taxon>
        <taxon>Panicum sect. Hiantes</taxon>
    </lineage>
</organism>
<keyword evidence="5" id="KW-1185">Reference proteome</keyword>
<protein>
    <recommendedName>
        <fullName evidence="3">Jacalin-type lectin domain-containing protein</fullName>
    </recommendedName>
</protein>
<dbReference type="AlphaFoldDB" id="A0A8T0PTQ6"/>
<keyword evidence="1" id="KW-0430">Lectin</keyword>
<dbReference type="Pfam" id="PF01419">
    <property type="entry name" value="Jacalin"/>
    <property type="match status" value="1"/>
</dbReference>
<evidence type="ECO:0000259" key="3">
    <source>
        <dbReference type="PROSITE" id="PS51752"/>
    </source>
</evidence>
<evidence type="ECO:0000313" key="4">
    <source>
        <dbReference type="EMBL" id="KAG2565060.1"/>
    </source>
</evidence>
<comment type="caution">
    <text evidence="4">The sequence shown here is derived from an EMBL/GenBank/DDBJ whole genome shotgun (WGS) entry which is preliminary data.</text>
</comment>
<accession>A0A8T0PTQ6</accession>
<feature type="region of interest" description="Disordered" evidence="2">
    <location>
        <begin position="1"/>
        <end position="20"/>
    </location>
</feature>
<dbReference type="Gene3D" id="2.100.10.30">
    <property type="entry name" value="Jacalin-like lectin domain"/>
    <property type="match status" value="1"/>
</dbReference>
<reference evidence="4" key="1">
    <citation type="submission" date="2020-05" db="EMBL/GenBank/DDBJ databases">
        <title>WGS assembly of Panicum virgatum.</title>
        <authorList>
            <person name="Lovell J.T."/>
            <person name="Jenkins J."/>
            <person name="Shu S."/>
            <person name="Juenger T.E."/>
            <person name="Schmutz J."/>
        </authorList>
    </citation>
    <scope>NUCLEOTIDE SEQUENCE</scope>
    <source>
        <strain evidence="4">AP13</strain>
    </source>
</reference>
<dbReference type="OrthoDB" id="693107at2759"/>
<dbReference type="EMBL" id="CM029050">
    <property type="protein sequence ID" value="KAG2565060.1"/>
    <property type="molecule type" value="Genomic_DNA"/>
</dbReference>
<evidence type="ECO:0000256" key="2">
    <source>
        <dbReference type="SAM" id="MobiDB-lite"/>
    </source>
</evidence>
<dbReference type="Proteomes" id="UP000823388">
    <property type="component" value="Chromosome 7N"/>
</dbReference>
<evidence type="ECO:0000313" key="5">
    <source>
        <dbReference type="Proteomes" id="UP000823388"/>
    </source>
</evidence>
<dbReference type="PROSITE" id="PS51752">
    <property type="entry name" value="JACALIN_LECTIN"/>
    <property type="match status" value="1"/>
</dbReference>
<dbReference type="SUPFAM" id="SSF51101">
    <property type="entry name" value="Mannose-binding lectins"/>
    <property type="match status" value="1"/>
</dbReference>
<dbReference type="InterPro" id="IPR001229">
    <property type="entry name" value="Jacalin-like_lectin_dom"/>
</dbReference>
<sequence>MATPTDDPTMETCGDVSESDPTMETIGVLSDVPMVSRNHYIGVASANFRVPGPPRIPIRIKRGPWGGNGGTHREMEGKSQRLESLTIYHHGVVEGFQFSYIDEDGQIRTAGPWGQNRNLFIHQIMFGPSEYVKEISGHGHKANTSYLCQLKIVTNYAEYGPFGDWTGIPFRFTVPENETVVGFFGSYDTSFVTKIGAYIISKKIC</sequence>